<dbReference type="InterPro" id="IPR036390">
    <property type="entry name" value="WH_DNA-bd_sf"/>
</dbReference>
<evidence type="ECO:0000313" key="2">
    <source>
        <dbReference type="EMBL" id="RLP70512.1"/>
    </source>
</evidence>
<dbReference type="Gene3D" id="1.10.10.10">
    <property type="entry name" value="Winged helix-like DNA-binding domain superfamily/Winged helix DNA-binding domain"/>
    <property type="match status" value="1"/>
</dbReference>
<dbReference type="PANTHER" id="PTHR43252:SF6">
    <property type="entry name" value="NEGATIVE TRANSCRIPTION REGULATOR PADR"/>
    <property type="match status" value="1"/>
</dbReference>
<dbReference type="Pfam" id="PF03551">
    <property type="entry name" value="PadR"/>
    <property type="match status" value="1"/>
</dbReference>
<feature type="domain" description="Transcription regulator PadR N-terminal" evidence="1">
    <location>
        <begin position="37"/>
        <end position="106"/>
    </location>
</feature>
<comment type="caution">
    <text evidence="2">The sequence shown here is derived from an EMBL/GenBank/DDBJ whole genome shotgun (WGS) entry which is preliminary data.</text>
</comment>
<proteinExistence type="predicted"/>
<sequence length="232" mass="24089">MTRCDGVGPWSERPCWIAWTARNGGAVPGAMSVRWALLVLLGQRACYGYQLKLELHRRLDGWDVNVGQVYNTLERLVRDGLIARAGESGAGQLLYRTTPRGEAELAQWWETACAPTAQGAAERLTKVALAVSLPGVDALAVLDGELAAVVAADSAAADGVDAAGPGTGGGPGASVAPSVLALARRAEHDARRSWLTGVRAGLVDGTLVADEWAVEQGRRGRPSASTGGDAAP</sequence>
<dbReference type="Proteomes" id="UP000275395">
    <property type="component" value="Unassembled WGS sequence"/>
</dbReference>
<evidence type="ECO:0000259" key="1">
    <source>
        <dbReference type="Pfam" id="PF03551"/>
    </source>
</evidence>
<dbReference type="EMBL" id="RCUW01000002">
    <property type="protein sequence ID" value="RLP70512.1"/>
    <property type="molecule type" value="Genomic_DNA"/>
</dbReference>
<dbReference type="InterPro" id="IPR036388">
    <property type="entry name" value="WH-like_DNA-bd_sf"/>
</dbReference>
<gene>
    <name evidence="2" type="ORF">D9V30_03135</name>
</gene>
<dbReference type="PANTHER" id="PTHR43252">
    <property type="entry name" value="TRANSCRIPTIONAL REGULATOR YQJI"/>
    <property type="match status" value="1"/>
</dbReference>
<dbReference type="SUPFAM" id="SSF46785">
    <property type="entry name" value="Winged helix' DNA-binding domain"/>
    <property type="match status" value="1"/>
</dbReference>
<accession>A0A3L6ZTW6</accession>
<protein>
    <submittedName>
        <fullName evidence="2">PadR family transcriptional regulator</fullName>
    </submittedName>
</protein>
<name>A0A3L6ZTW6_9MICO</name>
<dbReference type="InterPro" id="IPR005149">
    <property type="entry name" value="Tscrpt_reg_PadR_N"/>
</dbReference>
<organism evidence="2 3">
    <name type="scientific">Mycetocola reblochoni</name>
    <dbReference type="NCBI Taxonomy" id="331618"/>
    <lineage>
        <taxon>Bacteria</taxon>
        <taxon>Bacillati</taxon>
        <taxon>Actinomycetota</taxon>
        <taxon>Actinomycetes</taxon>
        <taxon>Micrococcales</taxon>
        <taxon>Microbacteriaceae</taxon>
        <taxon>Mycetocola</taxon>
    </lineage>
</organism>
<evidence type="ECO:0000313" key="3">
    <source>
        <dbReference type="Proteomes" id="UP000275395"/>
    </source>
</evidence>
<dbReference type="AlphaFoldDB" id="A0A3L6ZTW6"/>
<reference evidence="2 3" key="1">
    <citation type="submission" date="2018-10" db="EMBL/GenBank/DDBJ databases">
        <authorList>
            <person name="Li J."/>
        </authorList>
    </citation>
    <scope>NUCLEOTIDE SEQUENCE [LARGE SCALE GENOMIC DNA]</scope>
    <source>
        <strain evidence="2 3">JCM 30549</strain>
    </source>
</reference>